<feature type="region of interest" description="Disordered" evidence="1">
    <location>
        <begin position="1"/>
        <end position="42"/>
    </location>
</feature>
<name>J0D1V4_AURST</name>
<dbReference type="AlphaFoldDB" id="J0D1V4"/>
<evidence type="ECO:0000313" key="2">
    <source>
        <dbReference type="EMBL" id="EJD32572.1"/>
    </source>
</evidence>
<feature type="compositionally biased region" description="Pro residues" evidence="1">
    <location>
        <begin position="16"/>
        <end position="25"/>
    </location>
</feature>
<evidence type="ECO:0000313" key="3">
    <source>
        <dbReference type="Proteomes" id="UP000006514"/>
    </source>
</evidence>
<sequence>MSVSPPRPIDAIGPATPRPAQPPRLPDSRSRNRPPAVTHPQALWQPRPHESLSWELYVWNRKEVTEDAQQPTQNAQQLIVLYLPRTVYTHAPTVDFFWHFRALVCFDVYPSQPAHEEYHKVSGYLRNHRRVILTSTPDQDLWTLVFHPTYRLLADVLLSPLRLVDADKLVVVILGPKGRAC</sequence>
<dbReference type="Proteomes" id="UP000006514">
    <property type="component" value="Unassembled WGS sequence"/>
</dbReference>
<proteinExistence type="predicted"/>
<dbReference type="EMBL" id="JH688839">
    <property type="protein sequence ID" value="EJD32572.1"/>
    <property type="molecule type" value="Genomic_DNA"/>
</dbReference>
<gene>
    <name evidence="2" type="ORF">AURDEDRAFT_178340</name>
</gene>
<dbReference type="KEGG" id="adl:AURDEDRAFT_178340"/>
<keyword evidence="3" id="KW-1185">Reference proteome</keyword>
<protein>
    <submittedName>
        <fullName evidence="2">Uncharacterized protein</fullName>
    </submittedName>
</protein>
<dbReference type="InParanoid" id="J0D1V4"/>
<organism evidence="2 3">
    <name type="scientific">Auricularia subglabra (strain TFB-10046 / SS5)</name>
    <name type="common">White-rot fungus</name>
    <name type="synonym">Auricularia delicata (strain TFB10046)</name>
    <dbReference type="NCBI Taxonomy" id="717982"/>
    <lineage>
        <taxon>Eukaryota</taxon>
        <taxon>Fungi</taxon>
        <taxon>Dikarya</taxon>
        <taxon>Basidiomycota</taxon>
        <taxon>Agaricomycotina</taxon>
        <taxon>Agaricomycetes</taxon>
        <taxon>Auriculariales</taxon>
        <taxon>Auriculariaceae</taxon>
        <taxon>Auricularia</taxon>
    </lineage>
</organism>
<reference evidence="3" key="1">
    <citation type="journal article" date="2012" name="Science">
        <title>The Paleozoic origin of enzymatic lignin decomposition reconstructed from 31 fungal genomes.</title>
        <authorList>
            <person name="Floudas D."/>
            <person name="Binder M."/>
            <person name="Riley R."/>
            <person name="Barry K."/>
            <person name="Blanchette R.A."/>
            <person name="Henrissat B."/>
            <person name="Martinez A.T."/>
            <person name="Otillar R."/>
            <person name="Spatafora J.W."/>
            <person name="Yadav J.S."/>
            <person name="Aerts A."/>
            <person name="Benoit I."/>
            <person name="Boyd A."/>
            <person name="Carlson A."/>
            <person name="Copeland A."/>
            <person name="Coutinho P.M."/>
            <person name="de Vries R.P."/>
            <person name="Ferreira P."/>
            <person name="Findley K."/>
            <person name="Foster B."/>
            <person name="Gaskell J."/>
            <person name="Glotzer D."/>
            <person name="Gorecki P."/>
            <person name="Heitman J."/>
            <person name="Hesse C."/>
            <person name="Hori C."/>
            <person name="Igarashi K."/>
            <person name="Jurgens J.A."/>
            <person name="Kallen N."/>
            <person name="Kersten P."/>
            <person name="Kohler A."/>
            <person name="Kuees U."/>
            <person name="Kumar T.K.A."/>
            <person name="Kuo A."/>
            <person name="LaButti K."/>
            <person name="Larrondo L.F."/>
            <person name="Lindquist E."/>
            <person name="Ling A."/>
            <person name="Lombard V."/>
            <person name="Lucas S."/>
            <person name="Lundell T."/>
            <person name="Martin R."/>
            <person name="McLaughlin D.J."/>
            <person name="Morgenstern I."/>
            <person name="Morin E."/>
            <person name="Murat C."/>
            <person name="Nagy L.G."/>
            <person name="Nolan M."/>
            <person name="Ohm R.A."/>
            <person name="Patyshakuliyeva A."/>
            <person name="Rokas A."/>
            <person name="Ruiz-Duenas F.J."/>
            <person name="Sabat G."/>
            <person name="Salamov A."/>
            <person name="Samejima M."/>
            <person name="Schmutz J."/>
            <person name="Slot J.C."/>
            <person name="St John F."/>
            <person name="Stenlid J."/>
            <person name="Sun H."/>
            <person name="Sun S."/>
            <person name="Syed K."/>
            <person name="Tsang A."/>
            <person name="Wiebenga A."/>
            <person name="Young D."/>
            <person name="Pisabarro A."/>
            <person name="Eastwood D.C."/>
            <person name="Martin F."/>
            <person name="Cullen D."/>
            <person name="Grigoriev I.V."/>
            <person name="Hibbett D.S."/>
        </authorList>
    </citation>
    <scope>NUCLEOTIDE SEQUENCE [LARGE SCALE GENOMIC DNA]</scope>
    <source>
        <strain evidence="3">TFB10046</strain>
    </source>
</reference>
<accession>J0D1V4</accession>
<evidence type="ECO:0000256" key="1">
    <source>
        <dbReference type="SAM" id="MobiDB-lite"/>
    </source>
</evidence>